<dbReference type="PATRIC" id="fig|394096.3.peg.6623"/>
<sequence length="279" mass="31975">MHGHDSTAADTGGTEIQLSSEKWEHGELSVRARALQFLREAGIPFLVGGAYAYAHHTGLHRDTKDLDLFLRKADADRALAVFEANGWRTERDAHGWLHKAFWEDSLVDLIYTSANGIAVVDDAWVEHGTEGEVLGERCRMAPVEELIWNKAFVLERDRFDGTEVNHLLLATGKRLDWKRLLKRFDRYREVLLSHLLMFRFAYPSDRDTIPDWVMWGLLAKAFDSVRGGNWSGKLCRGRLLSELGYRVDVEERGYEDGLAWDAEERKRHAPPPETEPPQH</sequence>
<protein>
    <recommendedName>
        <fullName evidence="3">Nucleotidyltransferase family protein</fullName>
    </recommendedName>
</protein>
<dbReference type="InterPro" id="IPR043519">
    <property type="entry name" value="NT_sf"/>
</dbReference>
<evidence type="ECO:0000313" key="1">
    <source>
        <dbReference type="EMBL" id="KFE63878.1"/>
    </source>
</evidence>
<dbReference type="Proteomes" id="UP000028725">
    <property type="component" value="Unassembled WGS sequence"/>
</dbReference>
<name>A0A085W865_9BACT</name>
<evidence type="ECO:0008006" key="3">
    <source>
        <dbReference type="Google" id="ProtNLM"/>
    </source>
</evidence>
<organism evidence="1 2">
    <name type="scientific">Hyalangium minutum</name>
    <dbReference type="NCBI Taxonomy" id="394096"/>
    <lineage>
        <taxon>Bacteria</taxon>
        <taxon>Pseudomonadati</taxon>
        <taxon>Myxococcota</taxon>
        <taxon>Myxococcia</taxon>
        <taxon>Myxococcales</taxon>
        <taxon>Cystobacterineae</taxon>
        <taxon>Archangiaceae</taxon>
        <taxon>Hyalangium</taxon>
    </lineage>
</organism>
<comment type="caution">
    <text evidence="1">The sequence shown here is derived from an EMBL/GenBank/DDBJ whole genome shotgun (WGS) entry which is preliminary data.</text>
</comment>
<dbReference type="EMBL" id="JMCB01000015">
    <property type="protein sequence ID" value="KFE63878.1"/>
    <property type="molecule type" value="Genomic_DNA"/>
</dbReference>
<dbReference type="RefSeq" id="WP_052420431.1">
    <property type="nucleotide sequence ID" value="NZ_JMCB01000015.1"/>
</dbReference>
<dbReference type="OrthoDB" id="9782533at2"/>
<gene>
    <name evidence="1" type="ORF">DB31_2290</name>
</gene>
<dbReference type="AlphaFoldDB" id="A0A085W865"/>
<dbReference type="InterPro" id="IPR018700">
    <property type="entry name" value="DUF2204"/>
</dbReference>
<proteinExistence type="predicted"/>
<reference evidence="1 2" key="1">
    <citation type="submission" date="2014-04" db="EMBL/GenBank/DDBJ databases">
        <title>Genome assembly of Hyalangium minutum DSM 14724.</title>
        <authorList>
            <person name="Sharma G."/>
            <person name="Subramanian S."/>
        </authorList>
    </citation>
    <scope>NUCLEOTIDE SEQUENCE [LARGE SCALE GENOMIC DNA]</scope>
    <source>
        <strain evidence="1 2">DSM 14724</strain>
    </source>
</reference>
<dbReference type="STRING" id="394096.DB31_2290"/>
<dbReference type="SUPFAM" id="SSF81301">
    <property type="entry name" value="Nucleotidyltransferase"/>
    <property type="match status" value="1"/>
</dbReference>
<keyword evidence="2" id="KW-1185">Reference proteome</keyword>
<accession>A0A085W865</accession>
<evidence type="ECO:0000313" key="2">
    <source>
        <dbReference type="Proteomes" id="UP000028725"/>
    </source>
</evidence>
<dbReference type="Gene3D" id="3.30.460.40">
    <property type="match status" value="1"/>
</dbReference>
<dbReference type="Pfam" id="PF09970">
    <property type="entry name" value="DUF2204"/>
    <property type="match status" value="1"/>
</dbReference>